<dbReference type="PROSITE" id="PS50005">
    <property type="entry name" value="TPR"/>
    <property type="match status" value="4"/>
</dbReference>
<dbReference type="STRING" id="452637.Oter_0461"/>
<keyword evidence="7 8" id="KW-0802">TPR repeat</keyword>
<dbReference type="EC" id="2.4.1.255" evidence="3"/>
<dbReference type="SMART" id="SM00028">
    <property type="entry name" value="TPR"/>
    <property type="match status" value="6"/>
</dbReference>
<evidence type="ECO:0000256" key="5">
    <source>
        <dbReference type="ARBA" id="ARBA00022679"/>
    </source>
</evidence>
<dbReference type="AlphaFoldDB" id="B1ZRQ8"/>
<sequence length="627" mass="69373">MTSAKLISLLQAGAAHHRAGRLVQAEAQYRQAVLGAPKSFEALHLLGLVNFQLGRMAEAADLLQRALRVNPQSAPCAMQLGMVLVALGRHKEAEAHLRGVVTRQPQLHEAWTHLAHCLKTQNRLREAIDCYQKAIELEPKDALAWYNYGLTLSLAARPLEALACHERALAIDPHHAEARFGRAQALQQTNRIPEAVEDYGRVLARQPGNLEARSYRLFALHYLEGVSRDQLFAEHVEYGRIAGGPTVQAFKNVPDPNRRLRVGVLSPDFRLHACAYFIEPLLQHLNPREFELCLYHNHPREDEVTARFRTRAAVWRNFVGRSHSFVEATIREDAPDVLIDLAGHTGFNRLPIFAHRLAPVQITYLGYPDTTGVAAMDYRFTDALADPPGEADALATEKLVRFAPTAWAYLAPPDSLAPNTREPAADGSVVFGSFNNLSKITDSMLAVWGRLLKQVPNGRLLLKGVGLSEPESRGRYVARMETAGLPVDRVELLERTPDTAAHLALYHRVDVALDTFPYHGTTTTCEALWMGVPVVTLAGDRHSSRVGVSLLSAVGHSEWIAHSADDYVAIALALAADPARRAQLRRDLREGLKRSPLLDHPAQAARFAAGLRQCWGEWCLRHGALGT</sequence>
<keyword evidence="11" id="KW-1185">Reference proteome</keyword>
<dbReference type="PANTHER" id="PTHR44835">
    <property type="entry name" value="UDP-N-ACETYLGLUCOSAMINE--PEPTIDE N-ACETYLGLUCOSAMINYLTRANSFERASE SPINDLY-RELATED"/>
    <property type="match status" value="1"/>
</dbReference>
<dbReference type="Gene3D" id="1.25.40.10">
    <property type="entry name" value="Tetratricopeptide repeat domain"/>
    <property type="match status" value="3"/>
</dbReference>
<dbReference type="Pfam" id="PF13844">
    <property type="entry name" value="Glyco_transf_41"/>
    <property type="match status" value="2"/>
</dbReference>
<dbReference type="InterPro" id="IPR051939">
    <property type="entry name" value="Glycosyltr_41/O-GlcNAc_trsf"/>
</dbReference>
<protein>
    <recommendedName>
        <fullName evidence="3">protein O-GlcNAc transferase</fullName>
        <ecNumber evidence="3">2.4.1.255</ecNumber>
    </recommendedName>
</protein>
<dbReference type="OrthoDB" id="251285at2"/>
<feature type="repeat" description="TPR" evidence="8">
    <location>
        <begin position="176"/>
        <end position="209"/>
    </location>
</feature>
<dbReference type="eggNOG" id="COG3914">
    <property type="taxonomic scope" value="Bacteria"/>
</dbReference>
<comment type="pathway">
    <text evidence="1">Protein modification; protein glycosylation.</text>
</comment>
<evidence type="ECO:0000256" key="3">
    <source>
        <dbReference type="ARBA" id="ARBA00011970"/>
    </source>
</evidence>
<dbReference type="PROSITE" id="PS50293">
    <property type="entry name" value="TPR_REGION"/>
    <property type="match status" value="2"/>
</dbReference>
<dbReference type="InterPro" id="IPR011990">
    <property type="entry name" value="TPR-like_helical_dom_sf"/>
</dbReference>
<dbReference type="Proteomes" id="UP000007013">
    <property type="component" value="Chromosome"/>
</dbReference>
<keyword evidence="5" id="KW-0808">Transferase</keyword>
<feature type="repeat" description="TPR" evidence="8">
    <location>
        <begin position="142"/>
        <end position="175"/>
    </location>
</feature>
<evidence type="ECO:0000313" key="10">
    <source>
        <dbReference type="EMBL" id="ACB73751.1"/>
    </source>
</evidence>
<name>B1ZRQ8_OPITP</name>
<dbReference type="RefSeq" id="WP_012373289.1">
    <property type="nucleotide sequence ID" value="NC_010571.1"/>
</dbReference>
<dbReference type="UniPathway" id="UPA00378"/>
<gene>
    <name evidence="10" type="ordered locus">Oter_0461</name>
</gene>
<feature type="domain" description="O-GlcNAc transferase C-terminal" evidence="9">
    <location>
        <begin position="426"/>
        <end position="599"/>
    </location>
</feature>
<dbReference type="SUPFAM" id="SSF48452">
    <property type="entry name" value="TPR-like"/>
    <property type="match status" value="1"/>
</dbReference>
<dbReference type="Pfam" id="PF12895">
    <property type="entry name" value="ANAPC3"/>
    <property type="match status" value="1"/>
</dbReference>
<dbReference type="Pfam" id="PF00515">
    <property type="entry name" value="TPR_1"/>
    <property type="match status" value="1"/>
</dbReference>
<accession>B1ZRQ8</accession>
<dbReference type="HOGENOM" id="CLU_001721_4_1_0"/>
<feature type="repeat" description="TPR" evidence="8">
    <location>
        <begin position="40"/>
        <end position="73"/>
    </location>
</feature>
<evidence type="ECO:0000256" key="6">
    <source>
        <dbReference type="ARBA" id="ARBA00022737"/>
    </source>
</evidence>
<evidence type="ECO:0000256" key="8">
    <source>
        <dbReference type="PROSITE-ProRule" id="PRU00339"/>
    </source>
</evidence>
<dbReference type="PANTHER" id="PTHR44835:SF1">
    <property type="entry name" value="PROTEIN O-GLCNAC TRANSFERASE"/>
    <property type="match status" value="1"/>
</dbReference>
<dbReference type="KEGG" id="ote:Oter_0461"/>
<dbReference type="Gene3D" id="3.40.50.11380">
    <property type="match status" value="1"/>
</dbReference>
<dbReference type="EMBL" id="CP001032">
    <property type="protein sequence ID" value="ACB73751.1"/>
    <property type="molecule type" value="Genomic_DNA"/>
</dbReference>
<evidence type="ECO:0000256" key="4">
    <source>
        <dbReference type="ARBA" id="ARBA00022676"/>
    </source>
</evidence>
<organism evidence="10 11">
    <name type="scientific">Opitutus terrae (strain DSM 11246 / JCM 15787 / PB90-1)</name>
    <dbReference type="NCBI Taxonomy" id="452637"/>
    <lineage>
        <taxon>Bacteria</taxon>
        <taxon>Pseudomonadati</taxon>
        <taxon>Verrucomicrobiota</taxon>
        <taxon>Opitutia</taxon>
        <taxon>Opitutales</taxon>
        <taxon>Opitutaceae</taxon>
        <taxon>Opitutus</taxon>
    </lineage>
</organism>
<evidence type="ECO:0000256" key="1">
    <source>
        <dbReference type="ARBA" id="ARBA00004922"/>
    </source>
</evidence>
<dbReference type="InterPro" id="IPR019734">
    <property type="entry name" value="TPR_rpt"/>
</dbReference>
<dbReference type="Gene3D" id="3.40.50.2000">
    <property type="entry name" value="Glycogen Phosphorylase B"/>
    <property type="match status" value="1"/>
</dbReference>
<comment type="similarity">
    <text evidence="2">Belongs to the glycosyltransferase 41 family. O-GlcNAc transferase subfamily.</text>
</comment>
<proteinExistence type="inferred from homology"/>
<reference evidence="10 11" key="1">
    <citation type="journal article" date="2011" name="J. Bacteriol.">
        <title>Genome sequence of the verrucomicrobium Opitutus terrae PB90-1, an abundant inhabitant of rice paddy soil ecosystems.</title>
        <authorList>
            <person name="van Passel M.W."/>
            <person name="Kant R."/>
            <person name="Palva A."/>
            <person name="Copeland A."/>
            <person name="Lucas S."/>
            <person name="Lapidus A."/>
            <person name="Glavina del Rio T."/>
            <person name="Pitluck S."/>
            <person name="Goltsman E."/>
            <person name="Clum A."/>
            <person name="Sun H."/>
            <person name="Schmutz J."/>
            <person name="Larimer F.W."/>
            <person name="Land M.L."/>
            <person name="Hauser L."/>
            <person name="Kyrpides N."/>
            <person name="Mikhailova N."/>
            <person name="Richardson P.P."/>
            <person name="Janssen P.H."/>
            <person name="de Vos W.M."/>
            <person name="Smidt H."/>
        </authorList>
    </citation>
    <scope>NUCLEOTIDE SEQUENCE [LARGE SCALE GENOMIC DNA]</scope>
    <source>
        <strain evidence="11">DSM 11246 / JCM 15787 / PB90-1</strain>
    </source>
</reference>
<dbReference type="eggNOG" id="COG0457">
    <property type="taxonomic scope" value="Bacteria"/>
</dbReference>
<feature type="repeat" description="TPR" evidence="8">
    <location>
        <begin position="108"/>
        <end position="141"/>
    </location>
</feature>
<evidence type="ECO:0000313" key="11">
    <source>
        <dbReference type="Proteomes" id="UP000007013"/>
    </source>
</evidence>
<dbReference type="InterPro" id="IPR029489">
    <property type="entry name" value="OGT/SEC/SPY_C"/>
</dbReference>
<keyword evidence="6" id="KW-0677">Repeat</keyword>
<dbReference type="SUPFAM" id="SSF53756">
    <property type="entry name" value="UDP-Glycosyltransferase/glycogen phosphorylase"/>
    <property type="match status" value="1"/>
</dbReference>
<feature type="domain" description="O-GlcNAc transferase C-terminal" evidence="9">
    <location>
        <begin position="249"/>
        <end position="400"/>
    </location>
</feature>
<evidence type="ECO:0000256" key="7">
    <source>
        <dbReference type="ARBA" id="ARBA00022803"/>
    </source>
</evidence>
<evidence type="ECO:0000256" key="2">
    <source>
        <dbReference type="ARBA" id="ARBA00005386"/>
    </source>
</evidence>
<keyword evidence="4" id="KW-0328">Glycosyltransferase</keyword>
<dbReference type="Pfam" id="PF14559">
    <property type="entry name" value="TPR_19"/>
    <property type="match status" value="1"/>
</dbReference>
<dbReference type="CAZy" id="GT41">
    <property type="family name" value="Glycosyltransferase Family 41"/>
</dbReference>
<evidence type="ECO:0000259" key="9">
    <source>
        <dbReference type="Pfam" id="PF13844"/>
    </source>
</evidence>
<dbReference type="GO" id="GO:0097363">
    <property type="term" value="F:protein O-acetylglucosaminyltransferase activity"/>
    <property type="evidence" value="ECO:0007669"/>
    <property type="project" value="UniProtKB-EC"/>
</dbReference>